<name>U4L802_PYROM</name>
<organism evidence="1 2">
    <name type="scientific">Pyronema omphalodes (strain CBS 100304)</name>
    <name type="common">Pyronema confluens</name>
    <dbReference type="NCBI Taxonomy" id="1076935"/>
    <lineage>
        <taxon>Eukaryota</taxon>
        <taxon>Fungi</taxon>
        <taxon>Dikarya</taxon>
        <taxon>Ascomycota</taxon>
        <taxon>Pezizomycotina</taxon>
        <taxon>Pezizomycetes</taxon>
        <taxon>Pezizales</taxon>
        <taxon>Pyronemataceae</taxon>
        <taxon>Pyronema</taxon>
    </lineage>
</organism>
<accession>U4L802</accession>
<evidence type="ECO:0000313" key="2">
    <source>
        <dbReference type="Proteomes" id="UP000018144"/>
    </source>
</evidence>
<dbReference type="AlphaFoldDB" id="U4L802"/>
<sequence>MVAVTGMSIPLLFLACWISVAAVASVASSSVLVGN</sequence>
<reference evidence="1 2" key="1">
    <citation type="journal article" date="2013" name="PLoS Genet.">
        <title>The genome and development-dependent transcriptomes of Pyronema confluens: a window into fungal evolution.</title>
        <authorList>
            <person name="Traeger S."/>
            <person name="Altegoer F."/>
            <person name="Freitag M."/>
            <person name="Gabaldon T."/>
            <person name="Kempken F."/>
            <person name="Kumar A."/>
            <person name="Marcet-Houben M."/>
            <person name="Poggeler S."/>
            <person name="Stajich J.E."/>
            <person name="Nowrousian M."/>
        </authorList>
    </citation>
    <scope>NUCLEOTIDE SEQUENCE [LARGE SCALE GENOMIC DNA]</scope>
    <source>
        <strain evidence="2">CBS 100304</strain>
        <tissue evidence="1">Vegetative mycelium</tissue>
    </source>
</reference>
<dbReference type="EMBL" id="HF935831">
    <property type="protein sequence ID" value="CCX13411.1"/>
    <property type="molecule type" value="Genomic_DNA"/>
</dbReference>
<gene>
    <name evidence="1" type="ORF">PCON_13004</name>
</gene>
<proteinExistence type="predicted"/>
<protein>
    <submittedName>
        <fullName evidence="1">Uncharacterized protein</fullName>
    </submittedName>
</protein>
<keyword evidence="2" id="KW-1185">Reference proteome</keyword>
<evidence type="ECO:0000313" key="1">
    <source>
        <dbReference type="EMBL" id="CCX13411.1"/>
    </source>
</evidence>
<dbReference type="Proteomes" id="UP000018144">
    <property type="component" value="Unassembled WGS sequence"/>
</dbReference>